<dbReference type="PANTHER" id="PTHR14094:SF9">
    <property type="entry name" value="SIGNAL RECOGNITION PARTICLE SUBUNIT SRP72"/>
    <property type="match status" value="1"/>
</dbReference>
<keyword evidence="7" id="KW-0733">Signal recognition particle</keyword>
<evidence type="ECO:0000256" key="3">
    <source>
        <dbReference type="ARBA" id="ARBA00007676"/>
    </source>
</evidence>
<gene>
    <name evidence="11" type="ORF">D9613_001069</name>
</gene>
<dbReference type="EMBL" id="JAACJL010000015">
    <property type="protein sequence ID" value="KAF4620259.1"/>
    <property type="molecule type" value="Genomic_DNA"/>
</dbReference>
<dbReference type="Gene3D" id="1.25.40.10">
    <property type="entry name" value="Tetratricopeptide repeat domain"/>
    <property type="match status" value="1"/>
</dbReference>
<evidence type="ECO:0000256" key="8">
    <source>
        <dbReference type="ARBA" id="ARBA00023274"/>
    </source>
</evidence>
<sequence>MAPKTTAKPSPATHKPNWKDHKSTPKQPLSTQERLKRLFTSLCAQIDGGHFSNAVKTCDKILRLDPKDPDARQTKLFLLLQTEQYNAALTLIDSDEEPNHHAYERAYSLYRLQRESDARDVLEEIKKEKGEDDRGIILTALLQSYREGSYETAFELYNQLLDTAEPDSEEHSDILTNLQAAQKHLDFINAGYLHALDALPTSVTSTLETAPPPVQQSTTAAIASASASATSPAEETKTKPKKIRMSRVPAGVIPGVTPPPDPERWLKKSERSTFGQGRRRKGAGGGATQGSATVESAPPQGASNKGGAGKSKKKK</sequence>
<dbReference type="GO" id="GO:0043022">
    <property type="term" value="F:ribosome binding"/>
    <property type="evidence" value="ECO:0007669"/>
    <property type="project" value="TreeGrafter"/>
</dbReference>
<dbReference type="GO" id="GO:0005786">
    <property type="term" value="C:signal recognition particle, endoplasmic reticulum targeting"/>
    <property type="evidence" value="ECO:0007669"/>
    <property type="project" value="UniProtKB-KW"/>
</dbReference>
<organism evidence="11 12">
    <name type="scientific">Agrocybe pediades</name>
    <dbReference type="NCBI Taxonomy" id="84607"/>
    <lineage>
        <taxon>Eukaryota</taxon>
        <taxon>Fungi</taxon>
        <taxon>Dikarya</taxon>
        <taxon>Basidiomycota</taxon>
        <taxon>Agaricomycotina</taxon>
        <taxon>Agaricomycetes</taxon>
        <taxon>Agaricomycetidae</taxon>
        <taxon>Agaricales</taxon>
        <taxon>Agaricineae</taxon>
        <taxon>Strophariaceae</taxon>
        <taxon>Agrocybe</taxon>
    </lineage>
</organism>
<dbReference type="GO" id="GO:0006614">
    <property type="term" value="P:SRP-dependent cotranslational protein targeting to membrane"/>
    <property type="evidence" value="ECO:0007669"/>
    <property type="project" value="InterPro"/>
</dbReference>
<comment type="subcellular location">
    <subcellularLocation>
        <location evidence="2">Cytoplasm</location>
    </subcellularLocation>
    <subcellularLocation>
        <location evidence="1">Endoplasmic reticulum</location>
    </subcellularLocation>
</comment>
<feature type="domain" description="Signal recognition particle SRP72 subunit RNA-binding" evidence="10">
    <location>
        <begin position="226"/>
        <end position="274"/>
    </location>
</feature>
<evidence type="ECO:0000256" key="2">
    <source>
        <dbReference type="ARBA" id="ARBA00004496"/>
    </source>
</evidence>
<feature type="compositionally biased region" description="Basic and acidic residues" evidence="9">
    <location>
        <begin position="261"/>
        <end position="271"/>
    </location>
</feature>
<dbReference type="PANTHER" id="PTHR14094">
    <property type="entry name" value="SIGNAL RECOGNITION PARTICLE 72"/>
    <property type="match status" value="1"/>
</dbReference>
<dbReference type="Proteomes" id="UP000521872">
    <property type="component" value="Unassembled WGS sequence"/>
</dbReference>
<dbReference type="Pfam" id="PF08492">
    <property type="entry name" value="SRP72"/>
    <property type="match status" value="1"/>
</dbReference>
<evidence type="ECO:0000256" key="1">
    <source>
        <dbReference type="ARBA" id="ARBA00004240"/>
    </source>
</evidence>
<comment type="caution">
    <text evidence="11">The sequence shown here is derived from an EMBL/GenBank/DDBJ whole genome shotgun (WGS) entry which is preliminary data.</text>
</comment>
<evidence type="ECO:0000256" key="5">
    <source>
        <dbReference type="ARBA" id="ARBA00022490"/>
    </source>
</evidence>
<dbReference type="InterPro" id="IPR013699">
    <property type="entry name" value="Signal_recog_part_SRP72_RNA-bd"/>
</dbReference>
<accession>A0A8H4R0Q4</accession>
<evidence type="ECO:0000259" key="10">
    <source>
        <dbReference type="Pfam" id="PF08492"/>
    </source>
</evidence>
<evidence type="ECO:0000256" key="4">
    <source>
        <dbReference type="ARBA" id="ARBA00018350"/>
    </source>
</evidence>
<dbReference type="GO" id="GO:0005783">
    <property type="term" value="C:endoplasmic reticulum"/>
    <property type="evidence" value="ECO:0007669"/>
    <property type="project" value="UniProtKB-SubCell"/>
</dbReference>
<dbReference type="AlphaFoldDB" id="A0A8H4R0Q4"/>
<name>A0A8H4R0Q4_9AGAR</name>
<feature type="region of interest" description="Disordered" evidence="9">
    <location>
        <begin position="205"/>
        <end position="315"/>
    </location>
</feature>
<proteinExistence type="inferred from homology"/>
<dbReference type="Pfam" id="PF17004">
    <property type="entry name" value="SRP_TPR_like"/>
    <property type="match status" value="1"/>
</dbReference>
<feature type="region of interest" description="Disordered" evidence="9">
    <location>
        <begin position="1"/>
        <end position="30"/>
    </location>
</feature>
<dbReference type="SUPFAM" id="SSF48452">
    <property type="entry name" value="TPR-like"/>
    <property type="match status" value="1"/>
</dbReference>
<evidence type="ECO:0000313" key="12">
    <source>
        <dbReference type="Proteomes" id="UP000521872"/>
    </source>
</evidence>
<evidence type="ECO:0000256" key="7">
    <source>
        <dbReference type="ARBA" id="ARBA00023135"/>
    </source>
</evidence>
<dbReference type="InterPro" id="IPR031545">
    <property type="entry name" value="SRP72_TPR-like"/>
</dbReference>
<feature type="compositionally biased region" description="Low complexity" evidence="9">
    <location>
        <begin position="217"/>
        <end position="233"/>
    </location>
</feature>
<keyword evidence="12" id="KW-1185">Reference proteome</keyword>
<dbReference type="InterPro" id="IPR026270">
    <property type="entry name" value="SRP72"/>
</dbReference>
<reference evidence="11 12" key="1">
    <citation type="submission" date="2019-12" db="EMBL/GenBank/DDBJ databases">
        <authorList>
            <person name="Floudas D."/>
            <person name="Bentzer J."/>
            <person name="Ahren D."/>
            <person name="Johansson T."/>
            <person name="Persson P."/>
            <person name="Tunlid A."/>
        </authorList>
    </citation>
    <scope>NUCLEOTIDE SEQUENCE [LARGE SCALE GENOMIC DNA]</scope>
    <source>
        <strain evidence="11 12">CBS 102.39</strain>
    </source>
</reference>
<protein>
    <recommendedName>
        <fullName evidence="4">Signal recognition particle subunit SRP72</fullName>
    </recommendedName>
</protein>
<evidence type="ECO:0000256" key="9">
    <source>
        <dbReference type="SAM" id="MobiDB-lite"/>
    </source>
</evidence>
<comment type="similarity">
    <text evidence="3">Belongs to the SRP72 family.</text>
</comment>
<evidence type="ECO:0000313" key="11">
    <source>
        <dbReference type="EMBL" id="KAF4620259.1"/>
    </source>
</evidence>
<keyword evidence="6" id="KW-0256">Endoplasmic reticulum</keyword>
<evidence type="ECO:0000256" key="6">
    <source>
        <dbReference type="ARBA" id="ARBA00022824"/>
    </source>
</evidence>
<dbReference type="GO" id="GO:0008312">
    <property type="term" value="F:7S RNA binding"/>
    <property type="evidence" value="ECO:0007669"/>
    <property type="project" value="InterPro"/>
</dbReference>
<keyword evidence="5" id="KW-0963">Cytoplasm</keyword>
<dbReference type="InterPro" id="IPR011990">
    <property type="entry name" value="TPR-like_helical_dom_sf"/>
</dbReference>
<keyword evidence="8" id="KW-0687">Ribonucleoprotein</keyword>